<evidence type="ECO:0000259" key="11">
    <source>
        <dbReference type="Pfam" id="PF05730"/>
    </source>
</evidence>
<dbReference type="AlphaFoldDB" id="A0AA39XG38"/>
<evidence type="ECO:0000256" key="9">
    <source>
        <dbReference type="SAM" id="MobiDB-lite"/>
    </source>
</evidence>
<accession>A0AA39XG38</accession>
<keyword evidence="5" id="KW-0325">Glycoprotein</keyword>
<keyword evidence="13" id="KW-1185">Reference proteome</keyword>
<keyword evidence="5" id="KW-0472">Membrane</keyword>
<gene>
    <name evidence="12" type="ORF">B0T14DRAFT_64937</name>
</gene>
<comment type="subcellular location">
    <subcellularLocation>
        <location evidence="1">Membrane</location>
        <topology evidence="1">Lipid-anchor</topology>
        <topology evidence="1">GPI-anchor</topology>
    </subcellularLocation>
    <subcellularLocation>
        <location evidence="2">Secreted</location>
    </subcellularLocation>
</comment>
<proteinExistence type="inferred from homology"/>
<feature type="compositionally biased region" description="Low complexity" evidence="9">
    <location>
        <begin position="129"/>
        <end position="168"/>
    </location>
</feature>
<dbReference type="EMBL" id="JAULSU010000001">
    <property type="protein sequence ID" value="KAK0633359.1"/>
    <property type="molecule type" value="Genomic_DNA"/>
</dbReference>
<comment type="caution">
    <text evidence="12">The sequence shown here is derived from an EMBL/GenBank/DDBJ whole genome shotgun (WGS) entry which is preliminary data.</text>
</comment>
<evidence type="ECO:0000256" key="7">
    <source>
        <dbReference type="ARBA" id="ARBA00023157"/>
    </source>
</evidence>
<keyword evidence="7" id="KW-1015">Disulfide bond</keyword>
<organism evidence="12 13">
    <name type="scientific">Immersiella caudata</name>
    <dbReference type="NCBI Taxonomy" id="314043"/>
    <lineage>
        <taxon>Eukaryota</taxon>
        <taxon>Fungi</taxon>
        <taxon>Dikarya</taxon>
        <taxon>Ascomycota</taxon>
        <taxon>Pezizomycotina</taxon>
        <taxon>Sordariomycetes</taxon>
        <taxon>Sordariomycetidae</taxon>
        <taxon>Sordariales</taxon>
        <taxon>Lasiosphaeriaceae</taxon>
        <taxon>Immersiella</taxon>
    </lineage>
</organism>
<feature type="compositionally biased region" description="Low complexity" evidence="9">
    <location>
        <begin position="185"/>
        <end position="203"/>
    </location>
</feature>
<dbReference type="InterPro" id="IPR008427">
    <property type="entry name" value="Extracellular_membr_CFEM_dom"/>
</dbReference>
<feature type="domain" description="CFEM" evidence="11">
    <location>
        <begin position="25"/>
        <end position="73"/>
    </location>
</feature>
<dbReference type="Proteomes" id="UP001175000">
    <property type="component" value="Unassembled WGS sequence"/>
</dbReference>
<sequence>MLHQQLILAGAAMLLVLTRQAGAAPLALSECVAACVASSGCESKDTKCVCKAAKDDFLEKVVTCMYYHCKDELRSVDNLLLNPVKIECEADKRAIPKKEIDQAKKTASSLVAKLPKTTTPTNTRPLPVPTSAKTTATTVKAAPTTSSRSSSSSPSSSLSPSSTSSLSPPILPTTPVQGPPPTPIISPDLTTTTVRGGVPGVPTDSNPFAPVDSSSRANMPWQSGILFFFVTLAFR</sequence>
<feature type="compositionally biased region" description="Pro residues" evidence="9">
    <location>
        <begin position="169"/>
        <end position="184"/>
    </location>
</feature>
<feature type="signal peptide" evidence="10">
    <location>
        <begin position="1"/>
        <end position="23"/>
    </location>
</feature>
<evidence type="ECO:0000313" key="12">
    <source>
        <dbReference type="EMBL" id="KAK0633359.1"/>
    </source>
</evidence>
<keyword evidence="6 10" id="KW-0732">Signal</keyword>
<name>A0AA39XG38_9PEZI</name>
<keyword evidence="4" id="KW-0964">Secreted</keyword>
<feature type="chain" id="PRO_5041388373" description="CFEM domain-containing protein" evidence="10">
    <location>
        <begin position="24"/>
        <end position="235"/>
    </location>
</feature>
<evidence type="ECO:0000256" key="3">
    <source>
        <dbReference type="ARBA" id="ARBA00010031"/>
    </source>
</evidence>
<protein>
    <recommendedName>
        <fullName evidence="11">CFEM domain-containing protein</fullName>
    </recommendedName>
</protein>
<dbReference type="GO" id="GO:0098552">
    <property type="term" value="C:side of membrane"/>
    <property type="evidence" value="ECO:0007669"/>
    <property type="project" value="UniProtKB-KW"/>
</dbReference>
<dbReference type="GO" id="GO:0005576">
    <property type="term" value="C:extracellular region"/>
    <property type="evidence" value="ECO:0007669"/>
    <property type="project" value="UniProtKB-SubCell"/>
</dbReference>
<evidence type="ECO:0000256" key="10">
    <source>
        <dbReference type="SAM" id="SignalP"/>
    </source>
</evidence>
<keyword evidence="8" id="KW-0449">Lipoprotein</keyword>
<evidence type="ECO:0000256" key="2">
    <source>
        <dbReference type="ARBA" id="ARBA00004613"/>
    </source>
</evidence>
<evidence type="ECO:0000256" key="4">
    <source>
        <dbReference type="ARBA" id="ARBA00022525"/>
    </source>
</evidence>
<feature type="region of interest" description="Disordered" evidence="9">
    <location>
        <begin position="111"/>
        <end position="204"/>
    </location>
</feature>
<evidence type="ECO:0000256" key="5">
    <source>
        <dbReference type="ARBA" id="ARBA00022622"/>
    </source>
</evidence>
<evidence type="ECO:0000256" key="8">
    <source>
        <dbReference type="ARBA" id="ARBA00023288"/>
    </source>
</evidence>
<evidence type="ECO:0000256" key="1">
    <source>
        <dbReference type="ARBA" id="ARBA00004589"/>
    </source>
</evidence>
<comment type="similarity">
    <text evidence="3">Belongs to the RBT5 family.</text>
</comment>
<evidence type="ECO:0000313" key="13">
    <source>
        <dbReference type="Proteomes" id="UP001175000"/>
    </source>
</evidence>
<keyword evidence="5" id="KW-0336">GPI-anchor</keyword>
<dbReference type="Pfam" id="PF05730">
    <property type="entry name" value="CFEM"/>
    <property type="match status" value="1"/>
</dbReference>
<reference evidence="12" key="1">
    <citation type="submission" date="2023-06" db="EMBL/GenBank/DDBJ databases">
        <title>Genome-scale phylogeny and comparative genomics of the fungal order Sordariales.</title>
        <authorList>
            <consortium name="Lawrence Berkeley National Laboratory"/>
            <person name="Hensen N."/>
            <person name="Bonometti L."/>
            <person name="Westerberg I."/>
            <person name="Brannstrom I.O."/>
            <person name="Guillou S."/>
            <person name="Cros-Aarteil S."/>
            <person name="Calhoun S."/>
            <person name="Haridas S."/>
            <person name="Kuo A."/>
            <person name="Mondo S."/>
            <person name="Pangilinan J."/>
            <person name="Riley R."/>
            <person name="Labutti K."/>
            <person name="Andreopoulos B."/>
            <person name="Lipzen A."/>
            <person name="Chen C."/>
            <person name="Yanf M."/>
            <person name="Daum C."/>
            <person name="Ng V."/>
            <person name="Clum A."/>
            <person name="Steindorff A."/>
            <person name="Ohm R."/>
            <person name="Martin F."/>
            <person name="Silar P."/>
            <person name="Natvig D."/>
            <person name="Lalanne C."/>
            <person name="Gautier V."/>
            <person name="Ament-Velasquez S.L."/>
            <person name="Kruys A."/>
            <person name="Hutchinson M.I."/>
            <person name="Powell A.J."/>
            <person name="Barry K."/>
            <person name="Miller A.N."/>
            <person name="Grigoriev I.V."/>
            <person name="Debuchy R."/>
            <person name="Gladieux P."/>
            <person name="Thoren M.H."/>
            <person name="Johannesson H."/>
        </authorList>
    </citation>
    <scope>NUCLEOTIDE SEQUENCE</scope>
    <source>
        <strain evidence="12">CBS 606.72</strain>
    </source>
</reference>
<evidence type="ECO:0000256" key="6">
    <source>
        <dbReference type="ARBA" id="ARBA00022729"/>
    </source>
</evidence>